<dbReference type="Pfam" id="PF00561">
    <property type="entry name" value="Abhydrolase_1"/>
    <property type="match status" value="1"/>
</dbReference>
<name>A0A1T3NYA4_9ACTN</name>
<dbReference type="EMBL" id="MWQN01000001">
    <property type="protein sequence ID" value="OPC81672.1"/>
    <property type="molecule type" value="Genomic_DNA"/>
</dbReference>
<gene>
    <name evidence="3" type="ORF">B4N89_12590</name>
</gene>
<evidence type="ECO:0000313" key="4">
    <source>
        <dbReference type="Proteomes" id="UP000190037"/>
    </source>
</evidence>
<dbReference type="InterPro" id="IPR000073">
    <property type="entry name" value="AB_hydrolase_1"/>
</dbReference>
<reference evidence="3 4" key="1">
    <citation type="submission" date="2017-03" db="EMBL/GenBank/DDBJ databases">
        <title>Draft genome sequence of Streptomyces scabrisporus NF3, endophyte isolated from Amphipterygium adstringens.</title>
        <authorList>
            <person name="Vazquez M."/>
            <person name="Ceapa C.D."/>
            <person name="Rodriguez Luna D."/>
            <person name="Sanchez Esquivel S."/>
        </authorList>
    </citation>
    <scope>NUCLEOTIDE SEQUENCE [LARGE SCALE GENOMIC DNA]</scope>
    <source>
        <strain evidence="3 4">NF3</strain>
    </source>
</reference>
<dbReference type="STRING" id="159449.B4N89_12590"/>
<organism evidence="3 4">
    <name type="scientific">Embleya scabrispora</name>
    <dbReference type="NCBI Taxonomy" id="159449"/>
    <lineage>
        <taxon>Bacteria</taxon>
        <taxon>Bacillati</taxon>
        <taxon>Actinomycetota</taxon>
        <taxon>Actinomycetes</taxon>
        <taxon>Kitasatosporales</taxon>
        <taxon>Streptomycetaceae</taxon>
        <taxon>Embleya</taxon>
    </lineage>
</organism>
<dbReference type="GO" id="GO:0047570">
    <property type="term" value="F:3-oxoadipate enol-lactonase activity"/>
    <property type="evidence" value="ECO:0007669"/>
    <property type="project" value="InterPro"/>
</dbReference>
<dbReference type="PRINTS" id="PR00111">
    <property type="entry name" value="ABHYDROLASE"/>
</dbReference>
<evidence type="ECO:0000313" key="3">
    <source>
        <dbReference type="EMBL" id="OPC81672.1"/>
    </source>
</evidence>
<dbReference type="SUPFAM" id="SSF53474">
    <property type="entry name" value="alpha/beta-Hydrolases"/>
    <property type="match status" value="1"/>
</dbReference>
<dbReference type="NCBIfam" id="TIGR02427">
    <property type="entry name" value="protocat_pcaD"/>
    <property type="match status" value="1"/>
</dbReference>
<dbReference type="Gene3D" id="3.40.50.1820">
    <property type="entry name" value="alpha/beta hydrolase"/>
    <property type="match status" value="1"/>
</dbReference>
<sequence length="259" mass="27639">MTIATLNHRFDGPADAPVVILGPSLGTELGMWDAQIPELSRDHRVLRYDLRGHGRSHPVPGTDSVADLVGDVLTLADSYGIGRFAYAGVSLGGAVGLWMGVHRPERLTGLIACCSSARFGEPEGWRERAATVRAQGMRQLADTVIRRWFTPEYIEREPAAVRRILEMLYACPPEGYAGCCDALAGYDLRAELGRIGAPTLVIGAERDPSTPLEHARELAAGIPGATLVEVADAAHLANIQQAEAVTSAMLAHLTAGVRG</sequence>
<comment type="caution">
    <text evidence="3">The sequence shown here is derived from an EMBL/GenBank/DDBJ whole genome shotgun (WGS) entry which is preliminary data.</text>
</comment>
<dbReference type="InterPro" id="IPR029058">
    <property type="entry name" value="AB_hydrolase_fold"/>
</dbReference>
<keyword evidence="4" id="KW-1185">Reference proteome</keyword>
<dbReference type="PANTHER" id="PTHR43039">
    <property type="entry name" value="ESTERASE-RELATED"/>
    <property type="match status" value="1"/>
</dbReference>
<dbReference type="InterPro" id="IPR026968">
    <property type="entry name" value="PcaD/CatD"/>
</dbReference>
<comment type="similarity">
    <text evidence="1">Belongs to the AB hydrolase superfamily.</text>
</comment>
<dbReference type="Proteomes" id="UP000190037">
    <property type="component" value="Unassembled WGS sequence"/>
</dbReference>
<dbReference type="AlphaFoldDB" id="A0A1T3NYA4"/>
<accession>A0A1T3NYA4</accession>
<feature type="domain" description="AB hydrolase-1" evidence="2">
    <location>
        <begin position="17"/>
        <end position="240"/>
    </location>
</feature>
<evidence type="ECO:0000256" key="1">
    <source>
        <dbReference type="ARBA" id="ARBA00008645"/>
    </source>
</evidence>
<dbReference type="GO" id="GO:0042952">
    <property type="term" value="P:beta-ketoadipate pathway"/>
    <property type="evidence" value="ECO:0007669"/>
    <property type="project" value="InterPro"/>
</dbReference>
<dbReference type="OrthoDB" id="9802489at2"/>
<protein>
    <submittedName>
        <fullName evidence="3">3-oxoadipate enol-lactonase</fullName>
    </submittedName>
</protein>
<evidence type="ECO:0000259" key="2">
    <source>
        <dbReference type="Pfam" id="PF00561"/>
    </source>
</evidence>
<proteinExistence type="inferred from homology"/>